<evidence type="ECO:0000256" key="1">
    <source>
        <dbReference type="SAM" id="Phobius"/>
    </source>
</evidence>
<dbReference type="InterPro" id="IPR013766">
    <property type="entry name" value="Thioredoxin_domain"/>
</dbReference>
<dbReference type="InterPro" id="IPR013740">
    <property type="entry name" value="Redoxin"/>
</dbReference>
<dbReference type="Pfam" id="PF08534">
    <property type="entry name" value="Redoxin"/>
    <property type="match status" value="1"/>
</dbReference>
<feature type="transmembrane region" description="Helical" evidence="1">
    <location>
        <begin position="19"/>
        <end position="37"/>
    </location>
</feature>
<evidence type="ECO:0000313" key="4">
    <source>
        <dbReference type="Proteomes" id="UP001356170"/>
    </source>
</evidence>
<organism evidence="3 4">
    <name type="scientific">Aquilutibacter rugosus</name>
    <dbReference type="NCBI Taxonomy" id="3115820"/>
    <lineage>
        <taxon>Bacteria</taxon>
        <taxon>Pseudomonadati</taxon>
        <taxon>Pseudomonadota</taxon>
        <taxon>Gammaproteobacteria</taxon>
        <taxon>Lysobacterales</taxon>
        <taxon>Lysobacteraceae</taxon>
        <taxon>Aquilutibacter</taxon>
    </lineage>
</organism>
<proteinExistence type="predicted"/>
<sequence length="215" mass="23001">MLIDGAACDNRDMRSTAKLLWVAAAGTALGLVALTVVGDRHPVWQSDTGQKVLQKGLETAAPEPPPGVTVAKVGDKIPAMSLRTIGGDNQQRRELKEIADGKPMLINFWASWCGPCIREIPELVRYANSDKGKEVTVVGIALDEPAAAQSFVDRFKMNYPQLWDEIGPKDASVTLGNPAGVLPYSVLIGADGTLLKQKIGPFAEGEIDKWVVAAP</sequence>
<name>A0ABU7UYA2_9GAMM</name>
<dbReference type="EMBL" id="JAZHBO010000001">
    <property type="protein sequence ID" value="MEF2155003.1"/>
    <property type="molecule type" value="Genomic_DNA"/>
</dbReference>
<dbReference type="InterPro" id="IPR036249">
    <property type="entry name" value="Thioredoxin-like_sf"/>
</dbReference>
<dbReference type="SUPFAM" id="SSF52833">
    <property type="entry name" value="Thioredoxin-like"/>
    <property type="match status" value="1"/>
</dbReference>
<keyword evidence="1" id="KW-0472">Membrane</keyword>
<dbReference type="RefSeq" id="WP_331703145.1">
    <property type="nucleotide sequence ID" value="NZ_JAZHBO010000001.1"/>
</dbReference>
<dbReference type="PANTHER" id="PTHR42852:SF13">
    <property type="entry name" value="PROTEIN DIPZ"/>
    <property type="match status" value="1"/>
</dbReference>
<dbReference type="PANTHER" id="PTHR42852">
    <property type="entry name" value="THIOL:DISULFIDE INTERCHANGE PROTEIN DSBE"/>
    <property type="match status" value="1"/>
</dbReference>
<protein>
    <submittedName>
        <fullName evidence="3">TlpA disulfide reductase family protein</fullName>
    </submittedName>
</protein>
<accession>A0ABU7UYA2</accession>
<dbReference type="InterPro" id="IPR050553">
    <property type="entry name" value="Thioredoxin_ResA/DsbE_sf"/>
</dbReference>
<dbReference type="PROSITE" id="PS51352">
    <property type="entry name" value="THIOREDOXIN_2"/>
    <property type="match status" value="1"/>
</dbReference>
<gene>
    <name evidence="3" type="ORF">V3390_01945</name>
</gene>
<comment type="caution">
    <text evidence="3">The sequence shown here is derived from an EMBL/GenBank/DDBJ whole genome shotgun (WGS) entry which is preliminary data.</text>
</comment>
<dbReference type="CDD" id="cd02966">
    <property type="entry name" value="TlpA_like_family"/>
    <property type="match status" value="1"/>
</dbReference>
<dbReference type="Proteomes" id="UP001356170">
    <property type="component" value="Unassembled WGS sequence"/>
</dbReference>
<keyword evidence="1" id="KW-1133">Transmembrane helix</keyword>
<keyword evidence="4" id="KW-1185">Reference proteome</keyword>
<feature type="domain" description="Thioredoxin" evidence="2">
    <location>
        <begin position="71"/>
        <end position="215"/>
    </location>
</feature>
<evidence type="ECO:0000313" key="3">
    <source>
        <dbReference type="EMBL" id="MEF2155003.1"/>
    </source>
</evidence>
<keyword evidence="1" id="KW-0812">Transmembrane</keyword>
<dbReference type="Gene3D" id="3.40.30.10">
    <property type="entry name" value="Glutaredoxin"/>
    <property type="match status" value="1"/>
</dbReference>
<evidence type="ECO:0000259" key="2">
    <source>
        <dbReference type="PROSITE" id="PS51352"/>
    </source>
</evidence>
<reference evidence="3 4" key="1">
    <citation type="submission" date="2024-01" db="EMBL/GenBank/DDBJ databases">
        <title>Novel species of the genus Luteimonas isolated from rivers.</title>
        <authorList>
            <person name="Lu H."/>
        </authorList>
    </citation>
    <scope>NUCLEOTIDE SEQUENCE [LARGE SCALE GENOMIC DNA]</scope>
    <source>
        <strain evidence="3 4">FXH3W</strain>
    </source>
</reference>